<keyword evidence="1" id="KW-0812">Transmembrane</keyword>
<feature type="transmembrane region" description="Helical" evidence="1">
    <location>
        <begin position="168"/>
        <end position="190"/>
    </location>
</feature>
<proteinExistence type="predicted"/>
<keyword evidence="1" id="KW-1133">Transmembrane helix</keyword>
<sequence length="406" mass="41567">MITGAVQQYRDLLKVLGARRSVLPALIAKLQPGMYGLSLLMVLSHHLEFGAAALVASGSGWGTMTTPVRGRLLDRFPYGRVLWPLLGLNLGFLALLMIGLERDFPLPVLFTTVLCASIVMPPLGVVNRVIWRSRATGALLPTALALDAVLADVGFMIGPVVVVGLGQLIAPVAGIVTCAVLLVVAVPLVLRNARGITFERIPRGHWAGPLHRSRSRRVLLVASLFFFGVSLLQTALAAHGSGHEVTLTGGAVLSLMAVASVAGGLVVGGLPASASRRLARPAVAVSMIGGAVLLMAALLLLADWTVYLSCIPVGLCLGPSFVAVYAAAGEAAVPGEQAETQAWVASALMAGGALGTATGGWTTQHHGPAAALALGGLGMLLGGLAGTRAAIPVDPVAKEVPAPDHS</sequence>
<feature type="transmembrane region" description="Helical" evidence="1">
    <location>
        <begin position="250"/>
        <end position="270"/>
    </location>
</feature>
<comment type="caution">
    <text evidence="2">The sequence shown here is derived from an EMBL/GenBank/DDBJ whole genome shotgun (WGS) entry which is preliminary data.</text>
</comment>
<keyword evidence="1" id="KW-0472">Membrane</keyword>
<evidence type="ECO:0000256" key="1">
    <source>
        <dbReference type="SAM" id="Phobius"/>
    </source>
</evidence>
<feature type="transmembrane region" description="Helical" evidence="1">
    <location>
        <begin position="282"/>
        <end position="300"/>
    </location>
</feature>
<name>A0ABP7AMS6_9ACTN</name>
<feature type="transmembrane region" description="Helical" evidence="1">
    <location>
        <begin position="306"/>
        <end position="328"/>
    </location>
</feature>
<dbReference type="PANTHER" id="PTHR23542:SF1">
    <property type="entry name" value="MAJOR FACILITATOR SUPERFAMILY (MFS) PROFILE DOMAIN-CONTAINING PROTEIN"/>
    <property type="match status" value="1"/>
</dbReference>
<organism evidence="2 3">
    <name type="scientific">Kineosporia mesophila</name>
    <dbReference type="NCBI Taxonomy" id="566012"/>
    <lineage>
        <taxon>Bacteria</taxon>
        <taxon>Bacillati</taxon>
        <taxon>Actinomycetota</taxon>
        <taxon>Actinomycetes</taxon>
        <taxon>Kineosporiales</taxon>
        <taxon>Kineosporiaceae</taxon>
        <taxon>Kineosporia</taxon>
    </lineage>
</organism>
<gene>
    <name evidence="2" type="ORF">GCM10022223_63700</name>
</gene>
<keyword evidence="3" id="KW-1185">Reference proteome</keyword>
<dbReference type="RefSeq" id="WP_231481907.1">
    <property type="nucleotide sequence ID" value="NZ_BAAAZO010000012.1"/>
</dbReference>
<dbReference type="Proteomes" id="UP001501074">
    <property type="component" value="Unassembled WGS sequence"/>
</dbReference>
<dbReference type="Gene3D" id="1.20.1250.20">
    <property type="entry name" value="MFS general substrate transporter like domains"/>
    <property type="match status" value="1"/>
</dbReference>
<feature type="transmembrane region" description="Helical" evidence="1">
    <location>
        <begin position="106"/>
        <end position="126"/>
    </location>
</feature>
<dbReference type="PANTHER" id="PTHR23542">
    <property type="match status" value="1"/>
</dbReference>
<accession>A0ABP7AMS6</accession>
<feature type="transmembrane region" description="Helical" evidence="1">
    <location>
        <begin position="340"/>
        <end position="361"/>
    </location>
</feature>
<dbReference type="InterPro" id="IPR036259">
    <property type="entry name" value="MFS_trans_sf"/>
</dbReference>
<evidence type="ECO:0000313" key="3">
    <source>
        <dbReference type="Proteomes" id="UP001501074"/>
    </source>
</evidence>
<feature type="transmembrane region" description="Helical" evidence="1">
    <location>
        <begin position="218"/>
        <end position="238"/>
    </location>
</feature>
<evidence type="ECO:0008006" key="4">
    <source>
        <dbReference type="Google" id="ProtNLM"/>
    </source>
</evidence>
<feature type="transmembrane region" description="Helical" evidence="1">
    <location>
        <begin position="138"/>
        <end position="162"/>
    </location>
</feature>
<dbReference type="EMBL" id="BAAAZO010000012">
    <property type="protein sequence ID" value="GAA3636511.1"/>
    <property type="molecule type" value="Genomic_DNA"/>
</dbReference>
<protein>
    <recommendedName>
        <fullName evidence="4">MFS transporter</fullName>
    </recommendedName>
</protein>
<evidence type="ECO:0000313" key="2">
    <source>
        <dbReference type="EMBL" id="GAA3636511.1"/>
    </source>
</evidence>
<feature type="transmembrane region" description="Helical" evidence="1">
    <location>
        <begin position="81"/>
        <end position="100"/>
    </location>
</feature>
<reference evidence="3" key="1">
    <citation type="journal article" date="2019" name="Int. J. Syst. Evol. Microbiol.">
        <title>The Global Catalogue of Microorganisms (GCM) 10K type strain sequencing project: providing services to taxonomists for standard genome sequencing and annotation.</title>
        <authorList>
            <consortium name="The Broad Institute Genomics Platform"/>
            <consortium name="The Broad Institute Genome Sequencing Center for Infectious Disease"/>
            <person name="Wu L."/>
            <person name="Ma J."/>
        </authorList>
    </citation>
    <scope>NUCLEOTIDE SEQUENCE [LARGE SCALE GENOMIC DNA]</scope>
    <source>
        <strain evidence="3">JCM 16902</strain>
    </source>
</reference>
<feature type="transmembrane region" description="Helical" evidence="1">
    <location>
        <begin position="367"/>
        <end position="385"/>
    </location>
</feature>
<dbReference type="SUPFAM" id="SSF103473">
    <property type="entry name" value="MFS general substrate transporter"/>
    <property type="match status" value="1"/>
</dbReference>